<keyword evidence="6" id="KW-1015">Disulfide bond</keyword>
<gene>
    <name evidence="10" type="ORF">LWI29_007907</name>
</gene>
<reference evidence="10" key="2">
    <citation type="submission" date="2023-06" db="EMBL/GenBank/DDBJ databases">
        <authorList>
            <person name="Swenson N.G."/>
            <person name="Wegrzyn J.L."/>
            <person name="Mcevoy S.L."/>
        </authorList>
    </citation>
    <scope>NUCLEOTIDE SEQUENCE</scope>
    <source>
        <strain evidence="10">NS2018</strain>
        <tissue evidence="10">Leaf</tissue>
    </source>
</reference>
<dbReference type="InterPro" id="IPR044788">
    <property type="entry name" value="X8_dom_prot"/>
</dbReference>
<feature type="domain" description="X8" evidence="9">
    <location>
        <begin position="157"/>
        <end position="241"/>
    </location>
</feature>
<evidence type="ECO:0000313" key="11">
    <source>
        <dbReference type="Proteomes" id="UP001168877"/>
    </source>
</evidence>
<dbReference type="PANTHER" id="PTHR31044:SF55">
    <property type="entry name" value="CARBOHYDRATE-BINDING X8 DOMAIN SUPERFAMILY PROTEIN"/>
    <property type="match status" value="1"/>
</dbReference>
<dbReference type="Gene3D" id="1.20.58.1040">
    <property type="match status" value="1"/>
</dbReference>
<reference evidence="10" key="1">
    <citation type="journal article" date="2022" name="Plant J.">
        <title>Strategies of tolerance reflected in two North American maple genomes.</title>
        <authorList>
            <person name="McEvoy S.L."/>
            <person name="Sezen U.U."/>
            <person name="Trouern-Trend A."/>
            <person name="McMahon S.M."/>
            <person name="Schaberg P.G."/>
            <person name="Yang J."/>
            <person name="Wegrzyn J.L."/>
            <person name="Swenson N.G."/>
        </authorList>
    </citation>
    <scope>NUCLEOTIDE SEQUENCE</scope>
    <source>
        <strain evidence="10">NS2018</strain>
    </source>
</reference>
<evidence type="ECO:0000256" key="6">
    <source>
        <dbReference type="ARBA" id="ARBA00023157"/>
    </source>
</evidence>
<accession>A0AA39SS23</accession>
<dbReference type="EMBL" id="JAUESC010000004">
    <property type="protein sequence ID" value="KAK0595562.1"/>
    <property type="molecule type" value="Genomic_DNA"/>
</dbReference>
<dbReference type="GO" id="GO:0009506">
    <property type="term" value="C:plasmodesma"/>
    <property type="evidence" value="ECO:0007669"/>
    <property type="project" value="UniProtKB-ARBA"/>
</dbReference>
<organism evidence="10 11">
    <name type="scientific">Acer saccharum</name>
    <name type="common">Sugar maple</name>
    <dbReference type="NCBI Taxonomy" id="4024"/>
    <lineage>
        <taxon>Eukaryota</taxon>
        <taxon>Viridiplantae</taxon>
        <taxon>Streptophyta</taxon>
        <taxon>Embryophyta</taxon>
        <taxon>Tracheophyta</taxon>
        <taxon>Spermatophyta</taxon>
        <taxon>Magnoliopsida</taxon>
        <taxon>eudicotyledons</taxon>
        <taxon>Gunneridae</taxon>
        <taxon>Pentapetalae</taxon>
        <taxon>rosids</taxon>
        <taxon>malvids</taxon>
        <taxon>Sapindales</taxon>
        <taxon>Sapindaceae</taxon>
        <taxon>Hippocastanoideae</taxon>
        <taxon>Acereae</taxon>
        <taxon>Acer</taxon>
    </lineage>
</organism>
<keyword evidence="3" id="KW-0336">GPI-anchor</keyword>
<name>A0AA39SS23_ACESA</name>
<evidence type="ECO:0000256" key="3">
    <source>
        <dbReference type="ARBA" id="ARBA00022622"/>
    </source>
</evidence>
<dbReference type="PANTHER" id="PTHR31044">
    <property type="entry name" value="BETA-1,3 GLUCANASE"/>
    <property type="match status" value="1"/>
</dbReference>
<keyword evidence="7" id="KW-0325">Glycoprotein</keyword>
<evidence type="ECO:0000256" key="2">
    <source>
        <dbReference type="ARBA" id="ARBA00022475"/>
    </source>
</evidence>
<dbReference type="AlphaFoldDB" id="A0AA39SS23"/>
<dbReference type="FunFam" id="1.20.58.1040:FF:000001">
    <property type="entry name" value="Glucan endo-1,3-beta-glucosidase 4"/>
    <property type="match status" value="1"/>
</dbReference>
<dbReference type="GO" id="GO:0005886">
    <property type="term" value="C:plasma membrane"/>
    <property type="evidence" value="ECO:0007669"/>
    <property type="project" value="UniProtKB-SubCell"/>
</dbReference>
<dbReference type="Pfam" id="PF07983">
    <property type="entry name" value="X8"/>
    <property type="match status" value="1"/>
</dbReference>
<evidence type="ECO:0000259" key="9">
    <source>
        <dbReference type="SMART" id="SM00768"/>
    </source>
</evidence>
<evidence type="ECO:0000313" key="10">
    <source>
        <dbReference type="EMBL" id="KAK0595562.1"/>
    </source>
</evidence>
<dbReference type="Proteomes" id="UP001168877">
    <property type="component" value="Unassembled WGS sequence"/>
</dbReference>
<evidence type="ECO:0000256" key="1">
    <source>
        <dbReference type="ARBA" id="ARBA00004609"/>
    </source>
</evidence>
<evidence type="ECO:0000256" key="4">
    <source>
        <dbReference type="ARBA" id="ARBA00022729"/>
    </source>
</evidence>
<evidence type="ECO:0000256" key="5">
    <source>
        <dbReference type="ARBA" id="ARBA00023136"/>
    </source>
</evidence>
<dbReference type="SMART" id="SM00768">
    <property type="entry name" value="X8"/>
    <property type="match status" value="1"/>
</dbReference>
<evidence type="ECO:0000256" key="8">
    <source>
        <dbReference type="ARBA" id="ARBA00023288"/>
    </source>
</evidence>
<keyword evidence="8" id="KW-0449">Lipoprotein</keyword>
<proteinExistence type="predicted"/>
<keyword evidence="5" id="KW-0472">Membrane</keyword>
<comment type="caution">
    <text evidence="10">The sequence shown here is derived from an EMBL/GenBank/DDBJ whole genome shotgun (WGS) entry which is preliminary data.</text>
</comment>
<dbReference type="GO" id="GO:0098552">
    <property type="term" value="C:side of membrane"/>
    <property type="evidence" value="ECO:0007669"/>
    <property type="project" value="UniProtKB-KW"/>
</dbReference>
<keyword evidence="2" id="KW-1003">Cell membrane</keyword>
<keyword evidence="11" id="KW-1185">Reference proteome</keyword>
<sequence length="244" mass="27940">MGMQRNDPIVFQSSSIALLQERFKQLQRVKEMREERQLHRMLVDHEPNNKLLFNPTLHYYNYEPSRLFFHFLPPKSPPPSPSSTTTTTTSSQVSSLSLWSNSSSQSSGSKLDHDFQYQCMGIDHLQAPPLMSFRPSEMSSSLYKFDDHSNYDGQFEEWCIADEQTPDGELQMALDWACGKGGADCSKLKVNQPCYFPNTLKAHASYAFNDYYQKFKHKGATCYFNSAAMITDLDPSNKILPTFI</sequence>
<evidence type="ECO:0000256" key="7">
    <source>
        <dbReference type="ARBA" id="ARBA00023180"/>
    </source>
</evidence>
<keyword evidence="4" id="KW-0732">Signal</keyword>
<dbReference type="InterPro" id="IPR012946">
    <property type="entry name" value="X8"/>
</dbReference>
<protein>
    <recommendedName>
        <fullName evidence="9">X8 domain-containing protein</fullName>
    </recommendedName>
</protein>
<comment type="subcellular location">
    <subcellularLocation>
        <location evidence="1">Cell membrane</location>
        <topology evidence="1">Lipid-anchor</topology>
        <topology evidence="1">GPI-anchor</topology>
    </subcellularLocation>
</comment>